<reference evidence="1" key="1">
    <citation type="journal article" date="2020" name="New Phytol.">
        <title>Comparative genomics reveals dynamic genome evolution in host specialist ectomycorrhizal fungi.</title>
        <authorList>
            <person name="Lofgren L.A."/>
            <person name="Nguyen N.H."/>
            <person name="Vilgalys R."/>
            <person name="Ruytinx J."/>
            <person name="Liao H.L."/>
            <person name="Branco S."/>
            <person name="Kuo A."/>
            <person name="LaButti K."/>
            <person name="Lipzen A."/>
            <person name="Andreopoulos W."/>
            <person name="Pangilinan J."/>
            <person name="Riley R."/>
            <person name="Hundley H."/>
            <person name="Na H."/>
            <person name="Barry K."/>
            <person name="Grigoriev I.V."/>
            <person name="Stajich J.E."/>
            <person name="Kennedy P.G."/>
        </authorList>
    </citation>
    <scope>NUCLEOTIDE SEQUENCE</scope>
    <source>
        <strain evidence="1">S12</strain>
    </source>
</reference>
<dbReference type="EMBL" id="JABBWE010000100">
    <property type="protein sequence ID" value="KAG1785995.1"/>
    <property type="molecule type" value="Genomic_DNA"/>
</dbReference>
<comment type="caution">
    <text evidence="1">The sequence shown here is derived from an EMBL/GenBank/DDBJ whole genome shotgun (WGS) entry which is preliminary data.</text>
</comment>
<sequence>MGFWYPSLNLGFWSNLPSCSPVENIFFHEALCIVSTIHDTVTHLPQHRRLAIFTDSLNSVYLFNSLSGGPGYNHLLMNVAEMILTFQVGFQVFHVSGDHNEVMDHLSQWRADNACKVVLGLQVLPFQPP</sequence>
<proteinExistence type="predicted"/>
<gene>
    <name evidence="1" type="ORF">HD556DRAFT_1248919</name>
</gene>
<dbReference type="GeneID" id="64592568"/>
<accession>A0A9P7ABJ3</accession>
<keyword evidence="2" id="KW-1185">Reference proteome</keyword>
<dbReference type="AlphaFoldDB" id="A0A9P7ABJ3"/>
<name>A0A9P7ABJ3_9AGAM</name>
<organism evidence="1 2">
    <name type="scientific">Suillus plorans</name>
    <dbReference type="NCBI Taxonomy" id="116603"/>
    <lineage>
        <taxon>Eukaryota</taxon>
        <taxon>Fungi</taxon>
        <taxon>Dikarya</taxon>
        <taxon>Basidiomycota</taxon>
        <taxon>Agaricomycotina</taxon>
        <taxon>Agaricomycetes</taxon>
        <taxon>Agaricomycetidae</taxon>
        <taxon>Boletales</taxon>
        <taxon>Suillineae</taxon>
        <taxon>Suillaceae</taxon>
        <taxon>Suillus</taxon>
    </lineage>
</organism>
<evidence type="ECO:0000313" key="1">
    <source>
        <dbReference type="EMBL" id="KAG1785995.1"/>
    </source>
</evidence>
<dbReference type="OrthoDB" id="3249498at2759"/>
<dbReference type="RefSeq" id="XP_041153477.1">
    <property type="nucleotide sequence ID" value="XM_041298804.1"/>
</dbReference>
<evidence type="ECO:0000313" key="2">
    <source>
        <dbReference type="Proteomes" id="UP000719766"/>
    </source>
</evidence>
<dbReference type="Proteomes" id="UP000719766">
    <property type="component" value="Unassembled WGS sequence"/>
</dbReference>
<protein>
    <submittedName>
        <fullName evidence="1">Uncharacterized protein</fullName>
    </submittedName>
</protein>